<dbReference type="AlphaFoldDB" id="A0AAW1QBM2"/>
<dbReference type="EMBL" id="JALJOS010000058">
    <property type="protein sequence ID" value="KAK9818630.1"/>
    <property type="molecule type" value="Genomic_DNA"/>
</dbReference>
<proteinExistence type="predicted"/>
<name>A0AAW1QBM2_9CHLO</name>
<protein>
    <submittedName>
        <fullName evidence="1">Uncharacterized protein</fullName>
    </submittedName>
</protein>
<organism evidence="1 2">
    <name type="scientific">Apatococcus lobatus</name>
    <dbReference type="NCBI Taxonomy" id="904363"/>
    <lineage>
        <taxon>Eukaryota</taxon>
        <taxon>Viridiplantae</taxon>
        <taxon>Chlorophyta</taxon>
        <taxon>core chlorophytes</taxon>
        <taxon>Trebouxiophyceae</taxon>
        <taxon>Chlorellales</taxon>
        <taxon>Chlorellaceae</taxon>
        <taxon>Apatococcus</taxon>
    </lineage>
</organism>
<dbReference type="Proteomes" id="UP001438707">
    <property type="component" value="Unassembled WGS sequence"/>
</dbReference>
<keyword evidence="2" id="KW-1185">Reference proteome</keyword>
<evidence type="ECO:0000313" key="2">
    <source>
        <dbReference type="Proteomes" id="UP001438707"/>
    </source>
</evidence>
<reference evidence="1 2" key="1">
    <citation type="journal article" date="2024" name="Nat. Commun.">
        <title>Phylogenomics reveals the evolutionary origins of lichenization in chlorophyte algae.</title>
        <authorList>
            <person name="Puginier C."/>
            <person name="Libourel C."/>
            <person name="Otte J."/>
            <person name="Skaloud P."/>
            <person name="Haon M."/>
            <person name="Grisel S."/>
            <person name="Petersen M."/>
            <person name="Berrin J.G."/>
            <person name="Delaux P.M."/>
            <person name="Dal Grande F."/>
            <person name="Keller J."/>
        </authorList>
    </citation>
    <scope>NUCLEOTIDE SEQUENCE [LARGE SCALE GENOMIC DNA]</scope>
    <source>
        <strain evidence="1 2">SAG 2145</strain>
    </source>
</reference>
<sequence length="394" mass="43422">MEPTLSILVQGLIVTLPICSNPMVMAKLQLHKTSWVQPHITLYTVHPHTALERLGNMIAADVANLKDLVARVWGNEVLQELEDEDFRRLQDGKYTSKLRLERATAESLIASVLNRAVVDVIVGRTSGASGSGAGVHTPLLTLPGWVPRWIQSLLDLVMPTVPAMQLPGFEELARRQKLIEQRLDHPVVSPEARQLAENCSFLIFVDEPALASKTKRKRTEKQVLSGMGFFYGPRTALSCAHTLPEASLQKGAVVKAIEKDATSPTGMCEIMLTVRDFDVEMDWVQLTFHLSLHKELGEPLSSLGIMPGKGIHVSHNARHILYDCPCWPGDSGAAALLYKGQIAAMHQIGQTMYGLQGNEVFLACSCSNQHHLAFSCSQIQMEGKSGLCEWSCRM</sequence>
<comment type="caution">
    <text evidence="1">The sequence shown here is derived from an EMBL/GenBank/DDBJ whole genome shotgun (WGS) entry which is preliminary data.</text>
</comment>
<dbReference type="InterPro" id="IPR009003">
    <property type="entry name" value="Peptidase_S1_PA"/>
</dbReference>
<accession>A0AAW1QBM2</accession>
<dbReference type="SUPFAM" id="SSF50494">
    <property type="entry name" value="Trypsin-like serine proteases"/>
    <property type="match status" value="1"/>
</dbReference>
<gene>
    <name evidence="1" type="ORF">WJX74_005718</name>
</gene>
<evidence type="ECO:0000313" key="1">
    <source>
        <dbReference type="EMBL" id="KAK9818630.1"/>
    </source>
</evidence>